<dbReference type="GO" id="GO:0005886">
    <property type="term" value="C:plasma membrane"/>
    <property type="evidence" value="ECO:0007669"/>
    <property type="project" value="UniProtKB-SubCell"/>
</dbReference>
<feature type="transmembrane region" description="Helical" evidence="8">
    <location>
        <begin position="188"/>
        <end position="206"/>
    </location>
</feature>
<accession>A0A1U7NNH2</accession>
<feature type="transmembrane region" description="Helical" evidence="8">
    <location>
        <begin position="301"/>
        <end position="319"/>
    </location>
</feature>
<dbReference type="Pfam" id="PF01032">
    <property type="entry name" value="FecCD"/>
    <property type="match status" value="1"/>
</dbReference>
<feature type="transmembrane region" description="Helical" evidence="8">
    <location>
        <begin position="106"/>
        <end position="127"/>
    </location>
</feature>
<feature type="transmembrane region" description="Helical" evidence="8">
    <location>
        <begin position="53"/>
        <end position="74"/>
    </location>
</feature>
<dbReference type="RefSeq" id="WP_158023787.1">
    <property type="nucleotide sequence ID" value="NZ_CAPDDE010000003.1"/>
</dbReference>
<dbReference type="InterPro" id="IPR000522">
    <property type="entry name" value="ABC_transptr_permease_BtuC"/>
</dbReference>
<name>A0A1U7NNH2_9FIRM</name>
<evidence type="ECO:0000256" key="5">
    <source>
        <dbReference type="ARBA" id="ARBA00022692"/>
    </source>
</evidence>
<evidence type="ECO:0000256" key="1">
    <source>
        <dbReference type="ARBA" id="ARBA00004651"/>
    </source>
</evidence>
<evidence type="ECO:0000313" key="9">
    <source>
        <dbReference type="EMBL" id="OLU46868.1"/>
    </source>
</evidence>
<evidence type="ECO:0000256" key="7">
    <source>
        <dbReference type="ARBA" id="ARBA00023136"/>
    </source>
</evidence>
<dbReference type="FunFam" id="1.10.3470.10:FF:000001">
    <property type="entry name" value="Vitamin B12 ABC transporter permease BtuC"/>
    <property type="match status" value="1"/>
</dbReference>
<proteinExistence type="inferred from homology"/>
<dbReference type="OrthoDB" id="9792889at2"/>
<dbReference type="PANTHER" id="PTHR30472:SF67">
    <property type="entry name" value="PERMEASE OF ABC TRANSPORTER-RELATED"/>
    <property type="match status" value="1"/>
</dbReference>
<dbReference type="STRING" id="1862672.BO225_04670"/>
<feature type="transmembrane region" description="Helical" evidence="8">
    <location>
        <begin position="134"/>
        <end position="152"/>
    </location>
</feature>
<dbReference type="SUPFAM" id="SSF81345">
    <property type="entry name" value="ABC transporter involved in vitamin B12 uptake, BtuC"/>
    <property type="match status" value="1"/>
</dbReference>
<feature type="transmembrane region" description="Helical" evidence="8">
    <location>
        <begin position="270"/>
        <end position="289"/>
    </location>
</feature>
<dbReference type="GO" id="GO:0033214">
    <property type="term" value="P:siderophore-iron import into cell"/>
    <property type="evidence" value="ECO:0007669"/>
    <property type="project" value="TreeGrafter"/>
</dbReference>
<keyword evidence="7 8" id="KW-0472">Membrane</keyword>
<dbReference type="PANTHER" id="PTHR30472">
    <property type="entry name" value="FERRIC ENTEROBACTIN TRANSPORT SYSTEM PERMEASE PROTEIN"/>
    <property type="match status" value="1"/>
</dbReference>
<evidence type="ECO:0000256" key="6">
    <source>
        <dbReference type="ARBA" id="ARBA00022989"/>
    </source>
</evidence>
<dbReference type="InterPro" id="IPR037294">
    <property type="entry name" value="ABC_BtuC-like"/>
</dbReference>
<feature type="transmembrane region" description="Helical" evidence="8">
    <location>
        <begin position="231"/>
        <end position="258"/>
    </location>
</feature>
<dbReference type="AlphaFoldDB" id="A0A1U7NNH2"/>
<evidence type="ECO:0000256" key="4">
    <source>
        <dbReference type="ARBA" id="ARBA00022475"/>
    </source>
</evidence>
<evidence type="ECO:0000256" key="2">
    <source>
        <dbReference type="ARBA" id="ARBA00007935"/>
    </source>
</evidence>
<dbReference type="EMBL" id="MPKA01000058">
    <property type="protein sequence ID" value="OLU46868.1"/>
    <property type="molecule type" value="Genomic_DNA"/>
</dbReference>
<dbReference type="Gene3D" id="1.10.3470.10">
    <property type="entry name" value="ABC transporter involved in vitamin B12 uptake, BtuC"/>
    <property type="match status" value="1"/>
</dbReference>
<dbReference type="GO" id="GO:0022857">
    <property type="term" value="F:transmembrane transporter activity"/>
    <property type="evidence" value="ECO:0007669"/>
    <property type="project" value="InterPro"/>
</dbReference>
<comment type="caution">
    <text evidence="9">The sequence shown here is derived from an EMBL/GenBank/DDBJ whole genome shotgun (WGS) entry which is preliminary data.</text>
</comment>
<dbReference type="Proteomes" id="UP000186705">
    <property type="component" value="Unassembled WGS sequence"/>
</dbReference>
<protein>
    <submittedName>
        <fullName evidence="9">ABC transporter permease</fullName>
    </submittedName>
</protein>
<organism evidence="9 10">
    <name type="scientific">Dubosiella newyorkensis</name>
    <dbReference type="NCBI Taxonomy" id="1862672"/>
    <lineage>
        <taxon>Bacteria</taxon>
        <taxon>Bacillati</taxon>
        <taxon>Bacillota</taxon>
        <taxon>Erysipelotrichia</taxon>
        <taxon>Erysipelotrichales</taxon>
        <taxon>Erysipelotrichaceae</taxon>
        <taxon>Dubosiella</taxon>
    </lineage>
</organism>
<evidence type="ECO:0000256" key="8">
    <source>
        <dbReference type="SAM" id="Phobius"/>
    </source>
</evidence>
<keyword evidence="3" id="KW-0813">Transport</keyword>
<evidence type="ECO:0000256" key="3">
    <source>
        <dbReference type="ARBA" id="ARBA00022448"/>
    </source>
</evidence>
<dbReference type="CDD" id="cd06550">
    <property type="entry name" value="TM_ABC_iron-siderophores_like"/>
    <property type="match status" value="1"/>
</dbReference>
<keyword evidence="6 8" id="KW-1133">Transmembrane helix</keyword>
<sequence length="327" mass="34979">MKKRGILLLVLCMASIWIAPCLGASLYSFQDILRSILHPASNDLIFMLRIPRVLLGALIGASLSVCGVVMQVLVRNELADPFLLGISSGAGAFATLDLLFDVFAFLGVFRLPLSAFMGAMSAILLVFSISVSKGTVQISTLLLSGVAVSMIMDGLTRLITLLAPNALGLHNATFWLSGSLTGARWDYLGLPLVVLMGCMLLLYLFHRQLDLMSLGEAQAKTLGVSVKKMQIVLIVIASLLAGVSVALSGTIGFVGLMCPHFARMLVGSKHQYVLPFSALIGAILVIWTDVLARCLFAPEEVPIGVLTAIIGGPIFIGMLKHKKRRSK</sequence>
<comment type="similarity">
    <text evidence="2">Belongs to the binding-protein-dependent transport system permease family. FecCD subfamily.</text>
</comment>
<gene>
    <name evidence="9" type="ORF">BO225_04670</name>
</gene>
<keyword evidence="5 8" id="KW-0812">Transmembrane</keyword>
<keyword evidence="4" id="KW-1003">Cell membrane</keyword>
<feature type="transmembrane region" description="Helical" evidence="8">
    <location>
        <begin position="81"/>
        <end position="100"/>
    </location>
</feature>
<evidence type="ECO:0000313" key="10">
    <source>
        <dbReference type="Proteomes" id="UP000186705"/>
    </source>
</evidence>
<dbReference type="GeneID" id="78275243"/>
<comment type="subcellular location">
    <subcellularLocation>
        <location evidence="1">Cell membrane</location>
        <topology evidence="1">Multi-pass membrane protein</topology>
    </subcellularLocation>
</comment>
<reference evidence="9 10" key="1">
    <citation type="submission" date="2016-11" db="EMBL/GenBank/DDBJ databases">
        <title>Description of two novel members of the family Erysipelotrichaceae: Ileibacterium lipovorans gen. nov., sp. nov. and Dubosiella newyorkensis, gen. nov., sp. nov.</title>
        <authorList>
            <person name="Cox L.M."/>
            <person name="Sohn J."/>
            <person name="Tyrrell K.L."/>
            <person name="Citron D.M."/>
            <person name="Lawson P.A."/>
            <person name="Patel N.B."/>
            <person name="Iizumi T."/>
            <person name="Perez-Perez G.I."/>
            <person name="Goldstein E.J."/>
            <person name="Blaser M.J."/>
        </authorList>
    </citation>
    <scope>NUCLEOTIDE SEQUENCE [LARGE SCALE GENOMIC DNA]</scope>
    <source>
        <strain evidence="9 10">NYU-BL-A4</strain>
    </source>
</reference>
<keyword evidence="10" id="KW-1185">Reference proteome</keyword>